<comment type="caution">
    <text evidence="2">The sequence shown here is derived from an EMBL/GenBank/DDBJ whole genome shotgun (WGS) entry which is preliminary data.</text>
</comment>
<dbReference type="EMBL" id="MPJZ01000092">
    <property type="protein sequence ID" value="OLU43754.1"/>
    <property type="molecule type" value="Genomic_DNA"/>
</dbReference>
<accession>A0A1Q9YHT4</accession>
<protein>
    <submittedName>
        <fullName evidence="2">Uncharacterized protein</fullName>
    </submittedName>
</protein>
<evidence type="ECO:0000313" key="3">
    <source>
        <dbReference type="Proteomes" id="UP000186758"/>
    </source>
</evidence>
<sequence>MRPADEAANGCPSSRSETKKCPGLNLTVRTGLSIQTGELVLGGGEKSAASGCFRFCLTQLRTERDFV</sequence>
<dbReference type="Proteomes" id="UP000186758">
    <property type="component" value="Unassembled WGS sequence"/>
</dbReference>
<gene>
    <name evidence="2" type="ORF">BO223_10585</name>
</gene>
<reference evidence="2 3" key="1">
    <citation type="submission" date="2016-11" db="EMBL/GenBank/DDBJ databases">
        <title>Description of two novel members of the family Erysipelotrichaceae: Ileibacterium lipovorans gen. nov., sp. nov. and Dubosiella newyorkensis, gen. nov., sp. nov.</title>
        <authorList>
            <person name="Cox L.M."/>
            <person name="Sohn J."/>
            <person name="Tyrrell K.L."/>
            <person name="Citron D.M."/>
            <person name="Lawson P.A."/>
            <person name="Patel N.B."/>
            <person name="Iizumi T."/>
            <person name="Perez-Perez G.I."/>
            <person name="Goldstein E.J."/>
            <person name="Blaser M.J."/>
        </authorList>
    </citation>
    <scope>NUCLEOTIDE SEQUENCE [LARGE SCALE GENOMIC DNA]</scope>
    <source>
        <strain evidence="2 3">NYU-BL-K8</strain>
    </source>
</reference>
<evidence type="ECO:0000313" key="2">
    <source>
        <dbReference type="EMBL" id="OLU43754.1"/>
    </source>
</evidence>
<feature type="region of interest" description="Disordered" evidence="1">
    <location>
        <begin position="1"/>
        <end position="22"/>
    </location>
</feature>
<evidence type="ECO:0000256" key="1">
    <source>
        <dbReference type="SAM" id="MobiDB-lite"/>
    </source>
</evidence>
<dbReference type="AlphaFoldDB" id="A0A1Q9YHT4"/>
<name>A0A1Q9YHT4_9FIRM</name>
<organism evidence="2 3">
    <name type="scientific">Faecalibaculum rodentium</name>
    <dbReference type="NCBI Taxonomy" id="1702221"/>
    <lineage>
        <taxon>Bacteria</taxon>
        <taxon>Bacillati</taxon>
        <taxon>Bacillota</taxon>
        <taxon>Erysipelotrichia</taxon>
        <taxon>Erysipelotrichales</taxon>
        <taxon>Erysipelotrichaceae</taxon>
        <taxon>Faecalibaculum</taxon>
    </lineage>
</organism>
<proteinExistence type="predicted"/>